<reference evidence="5" key="1">
    <citation type="journal article" date="2020" name="mSystems">
        <title>Genome- and Community-Level Interaction Insights into Carbon Utilization and Element Cycling Functions of Hydrothermarchaeota in Hydrothermal Sediment.</title>
        <authorList>
            <person name="Zhou Z."/>
            <person name="Liu Y."/>
            <person name="Xu W."/>
            <person name="Pan J."/>
            <person name="Luo Z.H."/>
            <person name="Li M."/>
        </authorList>
    </citation>
    <scope>NUCLEOTIDE SEQUENCE [LARGE SCALE GENOMIC DNA]</scope>
    <source>
        <strain evidence="5">SpSt-87</strain>
    </source>
</reference>
<protein>
    <submittedName>
        <fullName evidence="5">GTPase</fullName>
    </submittedName>
</protein>
<organism evidence="5">
    <name type="scientific">Archaeoglobus fulgidus</name>
    <dbReference type="NCBI Taxonomy" id="2234"/>
    <lineage>
        <taxon>Archaea</taxon>
        <taxon>Methanobacteriati</taxon>
        <taxon>Methanobacteriota</taxon>
        <taxon>Archaeoglobi</taxon>
        <taxon>Archaeoglobales</taxon>
        <taxon>Archaeoglobaceae</taxon>
        <taxon>Archaeoglobus</taxon>
    </lineage>
</organism>
<dbReference type="SUPFAM" id="SSF52540">
    <property type="entry name" value="P-loop containing nucleoside triphosphate hydrolases"/>
    <property type="match status" value="1"/>
</dbReference>
<comment type="caution">
    <text evidence="5">The sequence shown here is derived from an EMBL/GenBank/DDBJ whole genome shotgun (WGS) entry which is preliminary data.</text>
</comment>
<keyword evidence="3" id="KW-0378">Hydrolase</keyword>
<gene>
    <name evidence="5" type="ORF">ENW66_05690</name>
</gene>
<evidence type="ECO:0000256" key="3">
    <source>
        <dbReference type="ARBA" id="ARBA00022801"/>
    </source>
</evidence>
<evidence type="ECO:0000256" key="2">
    <source>
        <dbReference type="ARBA" id="ARBA00022741"/>
    </source>
</evidence>
<proteinExistence type="inferred from homology"/>
<comment type="similarity">
    <text evidence="1">Belongs to the GPN-loop GTPase family.</text>
</comment>
<dbReference type="PANTHER" id="PTHR21231:SF8">
    <property type="entry name" value="GPN-LOOP GTPASE 1"/>
    <property type="match status" value="1"/>
</dbReference>
<dbReference type="InterPro" id="IPR027417">
    <property type="entry name" value="P-loop_NTPase"/>
</dbReference>
<evidence type="ECO:0000256" key="4">
    <source>
        <dbReference type="ARBA" id="ARBA00023134"/>
    </source>
</evidence>
<dbReference type="Pfam" id="PF03029">
    <property type="entry name" value="ATP_bind_1"/>
    <property type="match status" value="1"/>
</dbReference>
<dbReference type="PANTHER" id="PTHR21231">
    <property type="entry name" value="XPA-BINDING PROTEIN 1-RELATED"/>
    <property type="match status" value="1"/>
</dbReference>
<name>A0A7C3RDR5_ARCFL</name>
<sequence>MEIFVLGCAGSGKSTFVNNFSEYLREKGYKVDCVNLDPASEPIYRASKDIRQFVRTEQVMQEYRLGINGALIKSVEMAADYADRLKCSGEFVLYDTPGQLELFIYSLAGRKFVEELSSTFSMSVFLVDSTLITDPESFLSAVMQNVVVSLRLNLPSLTVFTKTDVSEISVTSLLHELRGREGMLAELMEKVVDFIELTTIPYRPIKISNLKKTGYDDLFSAINELFCSCGDIS</sequence>
<evidence type="ECO:0000256" key="1">
    <source>
        <dbReference type="ARBA" id="ARBA00005290"/>
    </source>
</evidence>
<dbReference type="GO" id="GO:0005525">
    <property type="term" value="F:GTP binding"/>
    <property type="evidence" value="ECO:0007669"/>
    <property type="project" value="UniProtKB-KW"/>
</dbReference>
<dbReference type="AlphaFoldDB" id="A0A7C3RDR5"/>
<keyword evidence="2" id="KW-0547">Nucleotide-binding</keyword>
<dbReference type="GO" id="GO:0003924">
    <property type="term" value="F:GTPase activity"/>
    <property type="evidence" value="ECO:0007669"/>
    <property type="project" value="TreeGrafter"/>
</dbReference>
<dbReference type="Gene3D" id="3.40.50.300">
    <property type="entry name" value="P-loop containing nucleotide triphosphate hydrolases"/>
    <property type="match status" value="1"/>
</dbReference>
<dbReference type="EMBL" id="DTLB01000035">
    <property type="protein sequence ID" value="HFW32428.1"/>
    <property type="molecule type" value="Genomic_DNA"/>
</dbReference>
<accession>A0A7C3RDR5</accession>
<evidence type="ECO:0000313" key="5">
    <source>
        <dbReference type="EMBL" id="HFW32428.1"/>
    </source>
</evidence>
<dbReference type="InterPro" id="IPR004130">
    <property type="entry name" value="Gpn"/>
</dbReference>
<keyword evidence="4" id="KW-0342">GTP-binding</keyword>